<feature type="compositionally biased region" description="Polar residues" evidence="1">
    <location>
        <begin position="584"/>
        <end position="594"/>
    </location>
</feature>
<feature type="compositionally biased region" description="Polar residues" evidence="1">
    <location>
        <begin position="603"/>
        <end position="627"/>
    </location>
</feature>
<dbReference type="VEuPathDB" id="PlasmoDB:PmUG01_06022100"/>
<feature type="compositionally biased region" description="Low complexity" evidence="1">
    <location>
        <begin position="410"/>
        <end position="469"/>
    </location>
</feature>
<feature type="compositionally biased region" description="Polar residues" evidence="1">
    <location>
        <begin position="487"/>
        <end position="504"/>
    </location>
</feature>
<sequence>MCKALHVFFYLFFINLYIFEINGKLRKENKKVKMENIEKVDNIDEVKHNLRNNFSAKNVFLKDEISGTDSESTQKLSEGPTPPDTVLEKGNNSNQGKDNKEESLANPGPKGDEEEKGRSDPNVTGESVNAVSSYYTVESGNITPFGPQQTSSTLVGKEQEGSPQPGGKSLDEGTQVSDSQLGHSVEADSGSQEASTQETGSLEAKAQETNSPEANKLEADSPETSSSNASSSETSATEESSSDASSSDASSSNASLSDASSSETSTSEAGLPEASSSNASLSDASSPETSSSNASSSETSATEESSSDASSSETSPSNASSSETSATEESSSDASSSETSPSNASSSETSSSNASLSDASSSETSTSDASSSDASSSETSTSEAGLPEASSSKAEPSEASTQEVGQLEASSPETSTSQTSPSNASSSETSATEESSSNASTSETSATEESTPKASSSETSSSDASTSDAGPSETSTQEVDQLEAGLTETSTSDAGPSETSTQEVDQLEAGLTETSTSEESAQKADSQEVDSKAGISLPTKDEKGTDGEPQKDNEKIMSLELGPSEGEKLAFQTDLEKEQLALHKTQQQERSILSTPGKKDINTVDSSGPKIQTDHQGQQNVTESSEPQPDEKQPSAGGPLSDHVSTNENTGSDIPSEGYDPNNRSEQKVYLPITDQTEHPTSPTYGRSSDTSEEEIPLADESLERTEETEEDDEGVRKLEDADKEDEVDDQHAKKIQYQKGDNWNTHESINLPRGKIYNTPNEDESVVEKNERKQREQGKNVIEEEYVQKLVEDLLQTGEEEEEEQDEQNSHGKEDKVEGKIEEMLIEKDEIIPPFNDTTFYKYFSPEYEDDSENEKFADELIKTLDTSIDGDTSIVNILEDLEKAMYQFFLHIDTFKNEHFDEFIY</sequence>
<protein>
    <recommendedName>
        <fullName evidence="5">Merozoite surface protein 3</fullName>
    </recommendedName>
</protein>
<feature type="compositionally biased region" description="Polar residues" evidence="1">
    <location>
        <begin position="121"/>
        <end position="154"/>
    </location>
</feature>
<feature type="compositionally biased region" description="Basic and acidic residues" evidence="1">
    <location>
        <begin position="110"/>
        <end position="119"/>
    </location>
</feature>
<feature type="compositionally biased region" description="Polar residues" evidence="1">
    <location>
        <begin position="740"/>
        <end position="749"/>
    </location>
</feature>
<dbReference type="Gene3D" id="2.160.20.80">
    <property type="entry name" value="E3 ubiquitin-protein ligase SopA"/>
    <property type="match status" value="1"/>
</dbReference>
<evidence type="ECO:0000256" key="1">
    <source>
        <dbReference type="SAM" id="MobiDB-lite"/>
    </source>
</evidence>
<feature type="compositionally biased region" description="Polar residues" evidence="1">
    <location>
        <begin position="172"/>
        <end position="182"/>
    </location>
</feature>
<keyword evidence="2" id="KW-0732">Signal</keyword>
<proteinExistence type="predicted"/>
<feature type="compositionally biased region" description="Polar residues" evidence="1">
    <location>
        <begin position="679"/>
        <end position="689"/>
    </location>
</feature>
<gene>
    <name evidence="3" type="ORF">PMALA_064510</name>
</gene>
<accession>A0A1A8X3D8</accession>
<evidence type="ECO:0000313" key="4">
    <source>
        <dbReference type="Proteomes" id="UP000078597"/>
    </source>
</evidence>
<feature type="signal peptide" evidence="2">
    <location>
        <begin position="1"/>
        <end position="23"/>
    </location>
</feature>
<dbReference type="AlphaFoldDB" id="A0A1A8X3D8"/>
<evidence type="ECO:0000256" key="2">
    <source>
        <dbReference type="SAM" id="SignalP"/>
    </source>
</evidence>
<dbReference type="Proteomes" id="UP000078597">
    <property type="component" value="Unassembled WGS sequence"/>
</dbReference>
<organism evidence="3 4">
    <name type="scientific">Plasmodium malariae</name>
    <dbReference type="NCBI Taxonomy" id="5858"/>
    <lineage>
        <taxon>Eukaryota</taxon>
        <taxon>Sar</taxon>
        <taxon>Alveolata</taxon>
        <taxon>Apicomplexa</taxon>
        <taxon>Aconoidasida</taxon>
        <taxon>Haemosporida</taxon>
        <taxon>Plasmodiidae</taxon>
        <taxon>Plasmodium</taxon>
        <taxon>Plasmodium (Plasmodium)</taxon>
    </lineage>
</organism>
<feature type="compositionally biased region" description="Polar residues" evidence="1">
    <location>
        <begin position="189"/>
        <end position="200"/>
    </location>
</feature>
<reference evidence="4" key="1">
    <citation type="submission" date="2016-05" db="EMBL/GenBank/DDBJ databases">
        <authorList>
            <person name="Naeem Raeece"/>
        </authorList>
    </citation>
    <scope>NUCLEOTIDE SEQUENCE [LARGE SCALE GENOMIC DNA]</scope>
</reference>
<evidence type="ECO:0000313" key="3">
    <source>
        <dbReference type="EMBL" id="SBS98692.1"/>
    </source>
</evidence>
<name>A0A1A8X3D8_PLAMA</name>
<feature type="region of interest" description="Disordered" evidence="1">
    <location>
        <begin position="65"/>
        <end position="782"/>
    </location>
</feature>
<feature type="compositionally biased region" description="Polar residues" evidence="1">
    <location>
        <begin position="67"/>
        <end position="76"/>
    </location>
</feature>
<feature type="compositionally biased region" description="Basic and acidic residues" evidence="1">
    <location>
        <begin position="767"/>
        <end position="782"/>
    </location>
</feature>
<feature type="compositionally biased region" description="Acidic residues" evidence="1">
    <location>
        <begin position="799"/>
        <end position="808"/>
    </location>
</feature>
<evidence type="ECO:0008006" key="5">
    <source>
        <dbReference type="Google" id="ProtNLM"/>
    </source>
</evidence>
<feature type="compositionally biased region" description="Basic and acidic residues" evidence="1">
    <location>
        <begin position="520"/>
        <end position="531"/>
    </location>
</feature>
<feature type="compositionally biased region" description="Basic and acidic residues" evidence="1">
    <location>
        <begin position="809"/>
        <end position="819"/>
    </location>
</feature>
<feature type="region of interest" description="Disordered" evidence="1">
    <location>
        <begin position="798"/>
        <end position="819"/>
    </location>
</feature>
<dbReference type="EMBL" id="FLQW01005230">
    <property type="protein sequence ID" value="SBS98692.1"/>
    <property type="molecule type" value="Genomic_DNA"/>
</dbReference>
<feature type="chain" id="PRO_5008381248" description="Merozoite surface protein 3" evidence="2">
    <location>
        <begin position="24"/>
        <end position="907"/>
    </location>
</feature>
<feature type="compositionally biased region" description="Low complexity" evidence="1">
    <location>
        <begin position="222"/>
        <end position="400"/>
    </location>
</feature>
<feature type="compositionally biased region" description="Basic and acidic residues" evidence="1">
    <location>
        <begin position="539"/>
        <end position="557"/>
    </location>
</feature>
<feature type="compositionally biased region" description="Polar residues" evidence="1">
    <location>
        <begin position="643"/>
        <end position="653"/>
    </location>
</feature>